<dbReference type="PANTHER" id="PTHR48094:SF11">
    <property type="entry name" value="GLUTATHIONE-INDEPENDENT GLYOXALASE HSP31-RELATED"/>
    <property type="match status" value="1"/>
</dbReference>
<keyword evidence="6" id="KW-1185">Reference proteome</keyword>
<dbReference type="InterPro" id="IPR029062">
    <property type="entry name" value="Class_I_gatase-like"/>
</dbReference>
<evidence type="ECO:0000313" key="6">
    <source>
        <dbReference type="Proteomes" id="UP000030661"/>
    </source>
</evidence>
<proteinExistence type="inferred from homology"/>
<dbReference type="PANTHER" id="PTHR48094">
    <property type="entry name" value="PROTEIN/NUCLEIC ACID DEGLYCASE DJ-1-RELATED"/>
    <property type="match status" value="1"/>
</dbReference>
<dbReference type="Gene3D" id="3.40.50.880">
    <property type="match status" value="1"/>
</dbReference>
<dbReference type="AlphaFoldDB" id="A0A0S6WAX8"/>
<dbReference type="InterPro" id="IPR050325">
    <property type="entry name" value="Prot/Nucl_acid_deglycase"/>
</dbReference>
<evidence type="ECO:0000313" key="5">
    <source>
        <dbReference type="EMBL" id="GAK55450.1"/>
    </source>
</evidence>
<name>A0A0S6WAX8_VECG1</name>
<feature type="domain" description="DJ-1/PfpI" evidence="4">
    <location>
        <begin position="3"/>
        <end position="165"/>
    </location>
</feature>
<reference evidence="5" key="1">
    <citation type="journal article" date="2015" name="PeerJ">
        <title>First genomic representation of candidate bacterial phylum KSB3 points to enhanced environmental sensing as a trigger of wastewater bulking.</title>
        <authorList>
            <person name="Sekiguchi Y."/>
            <person name="Ohashi A."/>
            <person name="Parks D.H."/>
            <person name="Yamauchi T."/>
            <person name="Tyson G.W."/>
            <person name="Hugenholtz P."/>
        </authorList>
    </citation>
    <scope>NUCLEOTIDE SEQUENCE [LARGE SCALE GENOMIC DNA]</scope>
</reference>
<dbReference type="HOGENOM" id="CLU_062438_0_0_0"/>
<evidence type="ECO:0000256" key="1">
    <source>
        <dbReference type="ARBA" id="ARBA00023016"/>
    </source>
</evidence>
<dbReference type="GO" id="GO:0005737">
    <property type="term" value="C:cytoplasm"/>
    <property type="evidence" value="ECO:0007669"/>
    <property type="project" value="TreeGrafter"/>
</dbReference>
<dbReference type="GO" id="GO:0019243">
    <property type="term" value="P:methylglyoxal catabolic process to D-lactate via S-lactoyl-glutathione"/>
    <property type="evidence" value="ECO:0007669"/>
    <property type="project" value="TreeGrafter"/>
</dbReference>
<gene>
    <name evidence="5" type="ORF">U27_02284</name>
</gene>
<dbReference type="InterPro" id="IPR002818">
    <property type="entry name" value="DJ-1/PfpI"/>
</dbReference>
<dbReference type="eggNOG" id="COG0693">
    <property type="taxonomic scope" value="Bacteria"/>
</dbReference>
<organism evidence="5">
    <name type="scientific">Vecturithrix granuli</name>
    <dbReference type="NCBI Taxonomy" id="1499967"/>
    <lineage>
        <taxon>Bacteria</taxon>
        <taxon>Candidatus Moduliflexota</taxon>
        <taxon>Candidatus Vecturitrichia</taxon>
        <taxon>Candidatus Vecturitrichales</taxon>
        <taxon>Candidatus Vecturitrichaceae</taxon>
        <taxon>Candidatus Vecturithrix</taxon>
    </lineage>
</organism>
<evidence type="ECO:0000256" key="3">
    <source>
        <dbReference type="ARBA" id="ARBA00038493"/>
    </source>
</evidence>
<dbReference type="Proteomes" id="UP000030661">
    <property type="component" value="Unassembled WGS sequence"/>
</dbReference>
<dbReference type="EMBL" id="DF820463">
    <property type="protein sequence ID" value="GAK55450.1"/>
    <property type="molecule type" value="Genomic_DNA"/>
</dbReference>
<evidence type="ECO:0000256" key="2">
    <source>
        <dbReference type="ARBA" id="ARBA00023239"/>
    </source>
</evidence>
<accession>A0A0S6WAX8</accession>
<evidence type="ECO:0000259" key="4">
    <source>
        <dbReference type="Pfam" id="PF01965"/>
    </source>
</evidence>
<dbReference type="Pfam" id="PF01965">
    <property type="entry name" value="DJ-1_PfpI"/>
    <property type="match status" value="1"/>
</dbReference>
<keyword evidence="2" id="KW-0456">Lyase</keyword>
<keyword evidence="1" id="KW-0346">Stress response</keyword>
<sequence>MAKKVLVLATNYGAWAEELQAPWDALKQAGVDVTLATYLGKTPLPITISMDPEFIDGYQGYKVNPAEVVNRMKELLASGELDHPIKIADAKMEDYDALVMTGGPGNPLDICNNPKVHRLILNAVKNDKMVGAVCYSVGALAFTRDPDNNYKSVIYGKTVTAHPRVWDFVDFDLTYPLYGKTDDNAGTDLMTPGFGIPLQDIVEDAVGPQGKCIAEDKATRDKPCVAYDWPFVTGLSVESSIAYGQKLVEVLSGR</sequence>
<dbReference type="STRING" id="1499967.U27_02284"/>
<protein>
    <submittedName>
        <fullName evidence="5">ThiJ/PfpI domain-containing protein</fullName>
    </submittedName>
</protein>
<comment type="similarity">
    <text evidence="3">Belongs to the peptidase C56 family. HSP31-like subfamily.</text>
</comment>
<dbReference type="SUPFAM" id="SSF52317">
    <property type="entry name" value="Class I glutamine amidotransferase-like"/>
    <property type="match status" value="1"/>
</dbReference>
<dbReference type="GO" id="GO:0019172">
    <property type="term" value="F:glyoxalase III activity"/>
    <property type="evidence" value="ECO:0007669"/>
    <property type="project" value="TreeGrafter"/>
</dbReference>